<sequence length="71" mass="7509">MTMPSDRARAESARVAGQRALVAGAALWRALEAIGAARGRRALRELALEVGSERPQLAAALLSAQRQTVRG</sequence>
<organism evidence="1 2">
    <name type="scientific">Roseateles violae</name>
    <dbReference type="NCBI Taxonomy" id="3058042"/>
    <lineage>
        <taxon>Bacteria</taxon>
        <taxon>Pseudomonadati</taxon>
        <taxon>Pseudomonadota</taxon>
        <taxon>Betaproteobacteria</taxon>
        <taxon>Burkholderiales</taxon>
        <taxon>Sphaerotilaceae</taxon>
        <taxon>Roseateles</taxon>
    </lineage>
</organism>
<dbReference type="Proteomes" id="UP001228044">
    <property type="component" value="Unassembled WGS sequence"/>
</dbReference>
<comment type="caution">
    <text evidence="1">The sequence shown here is derived from an EMBL/GenBank/DDBJ whole genome shotgun (WGS) entry which is preliminary data.</text>
</comment>
<dbReference type="RefSeq" id="WP_290358468.1">
    <property type="nucleotide sequence ID" value="NZ_JAUHHC010000002.1"/>
</dbReference>
<proteinExistence type="predicted"/>
<protein>
    <submittedName>
        <fullName evidence="1">Uncharacterized protein</fullName>
    </submittedName>
</protein>
<evidence type="ECO:0000313" key="2">
    <source>
        <dbReference type="Proteomes" id="UP001228044"/>
    </source>
</evidence>
<dbReference type="EMBL" id="JAUHHC010000002">
    <property type="protein sequence ID" value="MDN3920157.1"/>
    <property type="molecule type" value="Genomic_DNA"/>
</dbReference>
<accession>A0ABT8DP75</accession>
<name>A0ABT8DP75_9BURK</name>
<evidence type="ECO:0000313" key="1">
    <source>
        <dbReference type="EMBL" id="MDN3920157.1"/>
    </source>
</evidence>
<gene>
    <name evidence="1" type="ORF">QWJ38_07675</name>
</gene>
<keyword evidence="2" id="KW-1185">Reference proteome</keyword>
<reference evidence="1 2" key="1">
    <citation type="submission" date="2023-06" db="EMBL/GenBank/DDBJ databases">
        <title>Pelomonas sp. PFR6 16S ribosomal RNA gene Genome sequencing and assembly.</title>
        <authorList>
            <person name="Woo H."/>
        </authorList>
    </citation>
    <scope>NUCLEOTIDE SEQUENCE [LARGE SCALE GENOMIC DNA]</scope>
    <source>
        <strain evidence="1 2">PFR6</strain>
    </source>
</reference>